<sequence>MLSTKAYAGTDLSTYTPPKDMKNLHIHELGSSESATEFIIFVRNEVKAHLHKEHTELIYVLEGEGLFYLDETKQIVKPGDFIRVNKGVVHSVKVTSQSPLKVLSIQTPKFIGKDRHFVDKPSSTPSK</sequence>
<dbReference type="InterPro" id="IPR052538">
    <property type="entry name" value="Flavonoid_dioxygenase-like"/>
</dbReference>
<dbReference type="Proteomes" id="UP001266357">
    <property type="component" value="Unassembled WGS sequence"/>
</dbReference>
<proteinExistence type="predicted"/>
<evidence type="ECO:0000313" key="3">
    <source>
        <dbReference type="Proteomes" id="UP001266357"/>
    </source>
</evidence>
<organism evidence="2 3">
    <name type="scientific">Thalassotalea castellviae</name>
    <dbReference type="NCBI Taxonomy" id="3075612"/>
    <lineage>
        <taxon>Bacteria</taxon>
        <taxon>Pseudomonadati</taxon>
        <taxon>Pseudomonadota</taxon>
        <taxon>Gammaproteobacteria</taxon>
        <taxon>Alteromonadales</taxon>
        <taxon>Colwelliaceae</taxon>
        <taxon>Thalassotalea</taxon>
    </lineage>
</organism>
<dbReference type="PANTHER" id="PTHR43346">
    <property type="entry name" value="LIGAND BINDING DOMAIN PROTEIN, PUTATIVE (AFU_ORTHOLOGUE AFUA_6G14370)-RELATED"/>
    <property type="match status" value="1"/>
</dbReference>
<accession>A0ABU3A0E3</accession>
<keyword evidence="3" id="KW-1185">Reference proteome</keyword>
<name>A0ABU3A0E3_9GAMM</name>
<dbReference type="InterPro" id="IPR013096">
    <property type="entry name" value="Cupin_2"/>
</dbReference>
<dbReference type="InterPro" id="IPR011051">
    <property type="entry name" value="RmlC_Cupin_sf"/>
</dbReference>
<evidence type="ECO:0000313" key="2">
    <source>
        <dbReference type="EMBL" id="MDT0603640.1"/>
    </source>
</evidence>
<gene>
    <name evidence="2" type="ORF">RM573_08535</name>
</gene>
<dbReference type="Pfam" id="PF07883">
    <property type="entry name" value="Cupin_2"/>
    <property type="match status" value="1"/>
</dbReference>
<evidence type="ECO:0000259" key="1">
    <source>
        <dbReference type="Pfam" id="PF07883"/>
    </source>
</evidence>
<dbReference type="InterPro" id="IPR014710">
    <property type="entry name" value="RmlC-like_jellyroll"/>
</dbReference>
<comment type="caution">
    <text evidence="2">The sequence shown here is derived from an EMBL/GenBank/DDBJ whole genome shotgun (WGS) entry which is preliminary data.</text>
</comment>
<protein>
    <submittedName>
        <fullName evidence="2">Cupin domain-containing protein</fullName>
    </submittedName>
</protein>
<dbReference type="PANTHER" id="PTHR43346:SF1">
    <property type="entry name" value="QUERCETIN 2,3-DIOXYGENASE-RELATED"/>
    <property type="match status" value="1"/>
</dbReference>
<feature type="domain" description="Cupin type-2" evidence="1">
    <location>
        <begin position="45"/>
        <end position="105"/>
    </location>
</feature>
<reference evidence="2 3" key="1">
    <citation type="submission" date="2023-09" db="EMBL/GenBank/DDBJ databases">
        <authorList>
            <person name="Rey-Velasco X."/>
        </authorList>
    </citation>
    <scope>NUCLEOTIDE SEQUENCE [LARGE SCALE GENOMIC DNA]</scope>
    <source>
        <strain evidence="2 3">W431</strain>
    </source>
</reference>
<dbReference type="SUPFAM" id="SSF51182">
    <property type="entry name" value="RmlC-like cupins"/>
    <property type="match status" value="1"/>
</dbReference>
<dbReference type="EMBL" id="JAVRIF010000003">
    <property type="protein sequence ID" value="MDT0603640.1"/>
    <property type="molecule type" value="Genomic_DNA"/>
</dbReference>
<dbReference type="RefSeq" id="WP_311580177.1">
    <property type="nucleotide sequence ID" value="NZ_JAVRIF010000003.1"/>
</dbReference>
<dbReference type="Gene3D" id="2.60.120.10">
    <property type="entry name" value="Jelly Rolls"/>
    <property type="match status" value="1"/>
</dbReference>